<evidence type="ECO:0000256" key="11">
    <source>
        <dbReference type="RuleBase" id="RU365087"/>
    </source>
</evidence>
<dbReference type="AlphaFoldDB" id="A0AAW9RGB9"/>
<dbReference type="PRINTS" id="PR01651">
    <property type="entry name" value="SECGEXPORT"/>
</dbReference>
<feature type="compositionally biased region" description="Low complexity" evidence="12">
    <location>
        <begin position="88"/>
        <end position="107"/>
    </location>
</feature>
<evidence type="ECO:0000256" key="4">
    <source>
        <dbReference type="ARBA" id="ARBA00022448"/>
    </source>
</evidence>
<evidence type="ECO:0000256" key="7">
    <source>
        <dbReference type="ARBA" id="ARBA00022927"/>
    </source>
</evidence>
<comment type="caution">
    <text evidence="11">Lacks conserved residue(s) required for the propagation of feature annotation.</text>
</comment>
<keyword evidence="9 11" id="KW-0811">Translocation</keyword>
<keyword evidence="7 11" id="KW-0653">Protein transport</keyword>
<dbReference type="InterPro" id="IPR004692">
    <property type="entry name" value="SecG"/>
</dbReference>
<keyword evidence="14" id="KW-1185">Reference proteome</keyword>
<evidence type="ECO:0000256" key="10">
    <source>
        <dbReference type="ARBA" id="ARBA00023136"/>
    </source>
</evidence>
<evidence type="ECO:0000256" key="6">
    <source>
        <dbReference type="ARBA" id="ARBA00022692"/>
    </source>
</evidence>
<dbReference type="PANTHER" id="PTHR34182">
    <property type="entry name" value="PROTEIN-EXPORT MEMBRANE PROTEIN SECG"/>
    <property type="match status" value="1"/>
</dbReference>
<keyword evidence="6 11" id="KW-0812">Transmembrane</keyword>
<sequence length="155" mass="15263">MQVLNIIHVLIAIAMVALVLVQRGAGATAGAAFGSGASGTVFGSRGAGNFLTRSTWILATLFCAISLTMAVVVSRTSATPETDLGVVSEAPAPAAAQPADDSSAIDAGQTDLPALEVSGEPAIDAASEDLPAFDGTTVVPDEETSGASGTSADDS</sequence>
<name>A0AAW9RGB9_9GAMM</name>
<evidence type="ECO:0000256" key="2">
    <source>
        <dbReference type="ARBA" id="ARBA00008445"/>
    </source>
</evidence>
<gene>
    <name evidence="13" type="primary">secG</name>
    <name evidence="13" type="ORF">V3330_12585</name>
</gene>
<evidence type="ECO:0000256" key="12">
    <source>
        <dbReference type="SAM" id="MobiDB-lite"/>
    </source>
</evidence>
<evidence type="ECO:0000256" key="3">
    <source>
        <dbReference type="ARBA" id="ARBA00017876"/>
    </source>
</evidence>
<reference evidence="13 14" key="1">
    <citation type="submission" date="2024-02" db="EMBL/GenBank/DDBJ databases">
        <title>A novel Wenzhouxiangellaceae bacterium, isolated from coastal sediments.</title>
        <authorList>
            <person name="Du Z.-J."/>
            <person name="Ye Y.-Q."/>
            <person name="Zhang X.-Y."/>
        </authorList>
    </citation>
    <scope>NUCLEOTIDE SEQUENCE [LARGE SCALE GENOMIC DNA]</scope>
    <source>
        <strain evidence="13 14">CH-27</strain>
    </source>
</reference>
<keyword evidence="4 11" id="KW-0813">Transport</keyword>
<feature type="compositionally biased region" description="Polar residues" evidence="12">
    <location>
        <begin position="145"/>
        <end position="155"/>
    </location>
</feature>
<proteinExistence type="inferred from homology"/>
<keyword evidence="5 11" id="KW-1003">Cell membrane</keyword>
<accession>A0AAW9RGB9</accession>
<keyword evidence="8 11" id="KW-1133">Transmembrane helix</keyword>
<dbReference type="RefSeq" id="WP_354695787.1">
    <property type="nucleotide sequence ID" value="NZ_JAZHOG010000008.1"/>
</dbReference>
<dbReference type="GO" id="GO:0009306">
    <property type="term" value="P:protein secretion"/>
    <property type="evidence" value="ECO:0007669"/>
    <property type="project" value="UniProtKB-UniRule"/>
</dbReference>
<feature type="transmembrane region" description="Helical" evidence="11">
    <location>
        <begin position="55"/>
        <end position="73"/>
    </location>
</feature>
<organism evidence="13 14">
    <name type="scientific">Elongatibacter sediminis</name>
    <dbReference type="NCBI Taxonomy" id="3119006"/>
    <lineage>
        <taxon>Bacteria</taxon>
        <taxon>Pseudomonadati</taxon>
        <taxon>Pseudomonadota</taxon>
        <taxon>Gammaproteobacteria</taxon>
        <taxon>Chromatiales</taxon>
        <taxon>Wenzhouxiangellaceae</taxon>
        <taxon>Elongatibacter</taxon>
    </lineage>
</organism>
<dbReference type="GO" id="GO:0065002">
    <property type="term" value="P:intracellular protein transmembrane transport"/>
    <property type="evidence" value="ECO:0007669"/>
    <property type="project" value="TreeGrafter"/>
</dbReference>
<evidence type="ECO:0000256" key="9">
    <source>
        <dbReference type="ARBA" id="ARBA00023010"/>
    </source>
</evidence>
<comment type="similarity">
    <text evidence="2 11">Belongs to the SecG family.</text>
</comment>
<comment type="caution">
    <text evidence="13">The sequence shown here is derived from an EMBL/GenBank/DDBJ whole genome shotgun (WGS) entry which is preliminary data.</text>
</comment>
<evidence type="ECO:0000256" key="5">
    <source>
        <dbReference type="ARBA" id="ARBA00022475"/>
    </source>
</evidence>
<keyword evidence="10 11" id="KW-0472">Membrane</keyword>
<dbReference type="EMBL" id="JAZHOG010000008">
    <property type="protein sequence ID" value="MEJ8568464.1"/>
    <property type="molecule type" value="Genomic_DNA"/>
</dbReference>
<evidence type="ECO:0000256" key="1">
    <source>
        <dbReference type="ARBA" id="ARBA00004651"/>
    </source>
</evidence>
<dbReference type="PANTHER" id="PTHR34182:SF1">
    <property type="entry name" value="PROTEIN-EXPORT MEMBRANE PROTEIN SECG"/>
    <property type="match status" value="1"/>
</dbReference>
<dbReference type="Proteomes" id="UP001359886">
    <property type="component" value="Unassembled WGS sequence"/>
</dbReference>
<dbReference type="GO" id="GO:0043952">
    <property type="term" value="P:protein transport by the Sec complex"/>
    <property type="evidence" value="ECO:0007669"/>
    <property type="project" value="TreeGrafter"/>
</dbReference>
<comment type="function">
    <text evidence="11">Involved in protein export. Participates in an early event of protein translocation.</text>
</comment>
<evidence type="ECO:0000313" key="14">
    <source>
        <dbReference type="Proteomes" id="UP001359886"/>
    </source>
</evidence>
<dbReference type="GO" id="GO:0015450">
    <property type="term" value="F:protein-transporting ATPase activity"/>
    <property type="evidence" value="ECO:0007669"/>
    <property type="project" value="UniProtKB-UniRule"/>
</dbReference>
<evidence type="ECO:0000313" key="13">
    <source>
        <dbReference type="EMBL" id="MEJ8568464.1"/>
    </source>
</evidence>
<dbReference type="Pfam" id="PF03840">
    <property type="entry name" value="SecG"/>
    <property type="match status" value="1"/>
</dbReference>
<feature type="region of interest" description="Disordered" evidence="12">
    <location>
        <begin position="82"/>
        <end position="155"/>
    </location>
</feature>
<dbReference type="GO" id="GO:0005886">
    <property type="term" value="C:plasma membrane"/>
    <property type="evidence" value="ECO:0007669"/>
    <property type="project" value="UniProtKB-SubCell"/>
</dbReference>
<dbReference type="NCBIfam" id="TIGR00810">
    <property type="entry name" value="secG"/>
    <property type="match status" value="1"/>
</dbReference>
<protein>
    <recommendedName>
        <fullName evidence="3 11">Protein-export membrane protein SecG</fullName>
    </recommendedName>
</protein>
<comment type="subcellular location">
    <subcellularLocation>
        <location evidence="1 11">Cell membrane</location>
        <topology evidence="1 11">Multi-pass membrane protein</topology>
    </subcellularLocation>
</comment>
<evidence type="ECO:0000256" key="8">
    <source>
        <dbReference type="ARBA" id="ARBA00022989"/>
    </source>
</evidence>